<evidence type="ECO:0000259" key="2">
    <source>
        <dbReference type="Pfam" id="PF13579"/>
    </source>
</evidence>
<dbReference type="InterPro" id="IPR028098">
    <property type="entry name" value="Glyco_trans_4-like_N"/>
</dbReference>
<proteinExistence type="predicted"/>
<gene>
    <name evidence="3" type="ORF">E0F76_04380</name>
</gene>
<name>A0A4R5CJ82_9FLAO</name>
<keyword evidence="3" id="KW-0808">Transferase</keyword>
<dbReference type="Proteomes" id="UP000295479">
    <property type="component" value="Unassembled WGS sequence"/>
</dbReference>
<dbReference type="Gene3D" id="3.40.50.2000">
    <property type="entry name" value="Glycogen Phosphorylase B"/>
    <property type="match status" value="2"/>
</dbReference>
<dbReference type="SUPFAM" id="SSF53756">
    <property type="entry name" value="UDP-Glycosyltransferase/glycogen phosphorylase"/>
    <property type="match status" value="1"/>
</dbReference>
<evidence type="ECO:0000259" key="1">
    <source>
        <dbReference type="Pfam" id="PF00534"/>
    </source>
</evidence>
<evidence type="ECO:0000313" key="4">
    <source>
        <dbReference type="Proteomes" id="UP000295479"/>
    </source>
</evidence>
<dbReference type="OrthoDB" id="9790710at2"/>
<dbReference type="PANTHER" id="PTHR45947">
    <property type="entry name" value="SULFOQUINOVOSYL TRANSFERASE SQD2"/>
    <property type="match status" value="1"/>
</dbReference>
<reference evidence="3 4" key="1">
    <citation type="submission" date="2019-03" db="EMBL/GenBank/DDBJ databases">
        <title>Flavobacterium AR-3-4 sp. nov. isolated from arctic soil.</title>
        <authorList>
            <person name="Chaudhary D.K."/>
        </authorList>
    </citation>
    <scope>NUCLEOTIDE SEQUENCE [LARGE SCALE GENOMIC DNA]</scope>
    <source>
        <strain evidence="3 4">AR-3-4</strain>
    </source>
</reference>
<organism evidence="3 4">
    <name type="scientific">Flavobacterium cellulosilyticum</name>
    <dbReference type="NCBI Taxonomy" id="2541731"/>
    <lineage>
        <taxon>Bacteria</taxon>
        <taxon>Pseudomonadati</taxon>
        <taxon>Bacteroidota</taxon>
        <taxon>Flavobacteriia</taxon>
        <taxon>Flavobacteriales</taxon>
        <taxon>Flavobacteriaceae</taxon>
        <taxon>Flavobacterium</taxon>
    </lineage>
</organism>
<keyword evidence="4" id="KW-1185">Reference proteome</keyword>
<dbReference type="Pfam" id="PF00534">
    <property type="entry name" value="Glycos_transf_1"/>
    <property type="match status" value="1"/>
</dbReference>
<dbReference type="CDD" id="cd03808">
    <property type="entry name" value="GT4_CapM-like"/>
    <property type="match status" value="1"/>
</dbReference>
<comment type="caution">
    <text evidence="3">The sequence shown here is derived from an EMBL/GenBank/DDBJ whole genome shotgun (WGS) entry which is preliminary data.</text>
</comment>
<feature type="domain" description="Glycosyl transferase family 1" evidence="1">
    <location>
        <begin position="192"/>
        <end position="359"/>
    </location>
</feature>
<dbReference type="GO" id="GO:0016757">
    <property type="term" value="F:glycosyltransferase activity"/>
    <property type="evidence" value="ECO:0007669"/>
    <property type="project" value="InterPro"/>
</dbReference>
<dbReference type="EMBL" id="SMFK01000002">
    <property type="protein sequence ID" value="TDD98383.1"/>
    <property type="molecule type" value="Genomic_DNA"/>
</dbReference>
<dbReference type="InterPro" id="IPR050194">
    <property type="entry name" value="Glycosyltransferase_grp1"/>
</dbReference>
<accession>A0A4R5CJ82</accession>
<dbReference type="PANTHER" id="PTHR45947:SF3">
    <property type="entry name" value="SULFOQUINOVOSYL TRANSFERASE SQD2"/>
    <property type="match status" value="1"/>
</dbReference>
<dbReference type="InterPro" id="IPR001296">
    <property type="entry name" value="Glyco_trans_1"/>
</dbReference>
<sequence length="383" mass="42934">MMRKKIIRITTVPISLEKLLENQLRYMKQYYDVIAVSSDAPYLEKVGLMQEVPVFSIEMTRKITPIQDVIAVWRLYRFFKNEKPFIVHTHTPKAGTLGMIAAKLAGVPHRLHTIAGLPLLETTGNKRKLLDLVEKWTYAAATMIYPNSFGLKEIIIQEKFCKPEKLKVIGNGSSNGINTTIFNPDLFSPTDKANLKSELGISSDDFVFIFVGRLVGDKGINELVAAFQKMEVLHPSVKLLLVGSKEVELDPLQSETSNQINSNPNIISVGHQNDVRPYFAVSNVLVFPSYREGFPNVVMQAGAMGLASIVTNINGCNEIVESGKNGLIIPVKNESALLNAMIQMFESPNNLHEMRSNARPMIVLRYQQEVVWKAILSEYNKLE</sequence>
<dbReference type="Pfam" id="PF13579">
    <property type="entry name" value="Glyco_trans_4_4"/>
    <property type="match status" value="1"/>
</dbReference>
<feature type="domain" description="Glycosyltransferase subfamily 4-like N-terminal" evidence="2">
    <location>
        <begin position="49"/>
        <end position="172"/>
    </location>
</feature>
<protein>
    <submittedName>
        <fullName evidence="3">Glycosyltransferase family 1 protein</fullName>
    </submittedName>
</protein>
<dbReference type="AlphaFoldDB" id="A0A4R5CJ82"/>
<evidence type="ECO:0000313" key="3">
    <source>
        <dbReference type="EMBL" id="TDD98383.1"/>
    </source>
</evidence>